<keyword evidence="9 11" id="KW-0406">Ion transport</keyword>
<comment type="function">
    <text evidence="11">Part of the high-affinity ATP-driven potassium transport (or Kdp) system, which catalyzes the hydrolysis of ATP coupled with the electrogenic transport of potassium into the cytoplasm. This subunit acts as a catalytic chaperone that increases the ATP-binding affinity of the ATP-hydrolyzing subunit KdpB by the formation of a transient KdpB/KdpC/ATP ternary complex.</text>
</comment>
<evidence type="ECO:0000256" key="11">
    <source>
        <dbReference type="HAMAP-Rule" id="MF_00276"/>
    </source>
</evidence>
<keyword evidence="13" id="KW-1185">Reference proteome</keyword>
<name>A0ABV7YM42_9ACTN</name>
<dbReference type="PANTHER" id="PTHR30042">
    <property type="entry name" value="POTASSIUM-TRANSPORTING ATPASE C CHAIN"/>
    <property type="match status" value="1"/>
</dbReference>
<keyword evidence="5 11" id="KW-0547">Nucleotide-binding</keyword>
<keyword evidence="8 11" id="KW-1133">Transmembrane helix</keyword>
<evidence type="ECO:0000313" key="12">
    <source>
        <dbReference type="EMBL" id="MFC3765771.1"/>
    </source>
</evidence>
<sequence>MKHVLTIRQLWPALRTLLALTVILGLAYPFLVWGIGQVAFRDQANGSLIEREGQVVGSSLIGQNFEGEEWFHSRPSAAGENGYDGLASAASNLGPTNEDLLKTVQERKAAVAQENGVPESSVPADAVTASGSGLDPDISPAYAAIQVERVAQANGLDVAQVRQLVADHTSGRVLGFMGEPHVNVLELNLALTSVSAG</sequence>
<dbReference type="NCBIfam" id="TIGR00681">
    <property type="entry name" value="kdpC"/>
    <property type="match status" value="1"/>
</dbReference>
<keyword evidence="10 11" id="KW-0472">Membrane</keyword>
<keyword evidence="2 11" id="KW-1003">Cell membrane</keyword>
<evidence type="ECO:0000256" key="2">
    <source>
        <dbReference type="ARBA" id="ARBA00022475"/>
    </source>
</evidence>
<dbReference type="NCBIfam" id="NF001454">
    <property type="entry name" value="PRK00315.1"/>
    <property type="match status" value="1"/>
</dbReference>
<evidence type="ECO:0000256" key="6">
    <source>
        <dbReference type="ARBA" id="ARBA00022840"/>
    </source>
</evidence>
<evidence type="ECO:0000256" key="1">
    <source>
        <dbReference type="ARBA" id="ARBA00022448"/>
    </source>
</evidence>
<comment type="subcellular location">
    <subcellularLocation>
        <location evidence="11">Cell membrane</location>
        <topology evidence="11">Single-pass membrane protein</topology>
    </subcellularLocation>
</comment>
<proteinExistence type="inferred from homology"/>
<keyword evidence="4 11" id="KW-0812">Transmembrane</keyword>
<evidence type="ECO:0000256" key="10">
    <source>
        <dbReference type="ARBA" id="ARBA00023136"/>
    </source>
</evidence>
<evidence type="ECO:0000256" key="8">
    <source>
        <dbReference type="ARBA" id="ARBA00022989"/>
    </source>
</evidence>
<keyword evidence="7 11" id="KW-0630">Potassium</keyword>
<dbReference type="EMBL" id="JBHRZH010000043">
    <property type="protein sequence ID" value="MFC3765771.1"/>
    <property type="molecule type" value="Genomic_DNA"/>
</dbReference>
<keyword evidence="1 11" id="KW-0813">Transport</keyword>
<evidence type="ECO:0000313" key="13">
    <source>
        <dbReference type="Proteomes" id="UP001595699"/>
    </source>
</evidence>
<dbReference type="Pfam" id="PF02669">
    <property type="entry name" value="KdpC"/>
    <property type="match status" value="1"/>
</dbReference>
<keyword evidence="6 11" id="KW-0067">ATP-binding</keyword>
<evidence type="ECO:0000256" key="7">
    <source>
        <dbReference type="ARBA" id="ARBA00022958"/>
    </source>
</evidence>
<accession>A0ABV7YM42</accession>
<dbReference type="HAMAP" id="MF_00276">
    <property type="entry name" value="KdpC"/>
    <property type="match status" value="1"/>
</dbReference>
<keyword evidence="3 11" id="KW-0633">Potassium transport</keyword>
<reference evidence="13" key="1">
    <citation type="journal article" date="2019" name="Int. J. Syst. Evol. Microbiol.">
        <title>The Global Catalogue of Microorganisms (GCM) 10K type strain sequencing project: providing services to taxonomists for standard genome sequencing and annotation.</title>
        <authorList>
            <consortium name="The Broad Institute Genomics Platform"/>
            <consortium name="The Broad Institute Genome Sequencing Center for Infectious Disease"/>
            <person name="Wu L."/>
            <person name="Ma J."/>
        </authorList>
    </citation>
    <scope>NUCLEOTIDE SEQUENCE [LARGE SCALE GENOMIC DNA]</scope>
    <source>
        <strain evidence="13">CGMCC 4.7241</strain>
    </source>
</reference>
<evidence type="ECO:0000256" key="3">
    <source>
        <dbReference type="ARBA" id="ARBA00022538"/>
    </source>
</evidence>
<dbReference type="RefSeq" id="WP_205121043.1">
    <property type="nucleotide sequence ID" value="NZ_JAFBCM010000001.1"/>
</dbReference>
<dbReference type="PANTHER" id="PTHR30042:SF2">
    <property type="entry name" value="POTASSIUM-TRANSPORTING ATPASE KDPC SUBUNIT"/>
    <property type="match status" value="1"/>
</dbReference>
<comment type="caution">
    <text evidence="12">The sequence shown here is derived from an EMBL/GenBank/DDBJ whole genome shotgun (WGS) entry which is preliminary data.</text>
</comment>
<dbReference type="Proteomes" id="UP001595699">
    <property type="component" value="Unassembled WGS sequence"/>
</dbReference>
<comment type="subunit">
    <text evidence="11">The system is composed of three essential subunits: KdpA, KdpB and KdpC.</text>
</comment>
<comment type="similarity">
    <text evidence="11">Belongs to the KdpC family.</text>
</comment>
<evidence type="ECO:0000256" key="4">
    <source>
        <dbReference type="ARBA" id="ARBA00022692"/>
    </source>
</evidence>
<evidence type="ECO:0000256" key="5">
    <source>
        <dbReference type="ARBA" id="ARBA00022741"/>
    </source>
</evidence>
<protein>
    <recommendedName>
        <fullName evidence="11">Potassium-transporting ATPase KdpC subunit</fullName>
    </recommendedName>
    <alternativeName>
        <fullName evidence="11">ATP phosphohydrolase [potassium-transporting] C chain</fullName>
    </alternativeName>
    <alternativeName>
        <fullName evidence="11">Potassium-binding and translocating subunit C</fullName>
    </alternativeName>
    <alternativeName>
        <fullName evidence="11">Potassium-translocating ATPase C chain</fullName>
    </alternativeName>
</protein>
<dbReference type="PIRSF" id="PIRSF001296">
    <property type="entry name" value="K_ATPase_KdpC"/>
    <property type="match status" value="1"/>
</dbReference>
<gene>
    <name evidence="11 12" type="primary">kdpC</name>
    <name evidence="12" type="ORF">ACFOUW_33395</name>
</gene>
<evidence type="ECO:0000256" key="9">
    <source>
        <dbReference type="ARBA" id="ARBA00023065"/>
    </source>
</evidence>
<organism evidence="12 13">
    <name type="scientific">Tenggerimyces flavus</name>
    <dbReference type="NCBI Taxonomy" id="1708749"/>
    <lineage>
        <taxon>Bacteria</taxon>
        <taxon>Bacillati</taxon>
        <taxon>Actinomycetota</taxon>
        <taxon>Actinomycetes</taxon>
        <taxon>Propionibacteriales</taxon>
        <taxon>Nocardioidaceae</taxon>
        <taxon>Tenggerimyces</taxon>
    </lineage>
</organism>
<dbReference type="InterPro" id="IPR003820">
    <property type="entry name" value="KdpC"/>
</dbReference>